<sequence>MSENPGEGFNGTHVAEPVEQQDQAPSAPTQETGTKRPRSNSLEAAAAQALTQLDGPPHHRQQPTGSFQPTLGPPQPMHPSQYANAFSAGQNPGQQQQQQQAQPQVDPSFATAQMSQSPAFRPNTGSPVNQSPAGPATGSPAGGRAPGAHQARQRTAVACRYCRKRKIRCTGISHDPNDPRCSNCRRLDQECIYAPVGAPQGNYTRQPMPDAYGRGHPFHPMPQQMMQGQHQQWQGQPMGYPPQPYMQYAQGRGMPGPDGQHQFPQGGQGYMPAPGYPPQGQHYAYDNSYPNYVNDPNAAQGQGQFGRLKPETFAVYPSPSANQPHPSVIDPAVQQASEVPEPIPEAVQDATEPEQVQAQPQQEPAQQGTVEATELKPTTAEPAPAEASDNAPAEGEVAPPIVEEPAAEIPLGTEAVPEAKAEPSALPSESEGPAVTDDLGGQDSTQPDAGKTIGEDPSQIAAEEGTNLLPSVENTNDLPAEGEEDAQLSKLLNSGEATAGTR</sequence>
<feature type="compositionally biased region" description="Low complexity" evidence="1">
    <location>
        <begin position="88"/>
        <end position="104"/>
    </location>
</feature>
<reference evidence="3 4" key="1">
    <citation type="journal article" date="2013" name="MBio">
        <title>Genome sequencing of the plant pathogen Taphrina deformans, the causal agent of peach leaf curl.</title>
        <authorList>
            <person name="Cisse O.H."/>
            <person name="Almeida J.M.G.C.F."/>
            <person name="Fonseca A."/>
            <person name="Kumar A.A."/>
            <person name="Salojaervi J."/>
            <person name="Overmyer K."/>
            <person name="Hauser P.M."/>
            <person name="Pagni M."/>
        </authorList>
    </citation>
    <scope>NUCLEOTIDE SEQUENCE [LARGE SCALE GENOMIC DNA]</scope>
    <source>
        <strain evidence="4">PYCC 5710 / ATCC 11124 / CBS 356.35 / IMI 108563 / JCM 9778 / NBRC 8474</strain>
    </source>
</reference>
<dbReference type="AlphaFoldDB" id="R4X7L9"/>
<dbReference type="GO" id="GO:0000981">
    <property type="term" value="F:DNA-binding transcription factor activity, RNA polymerase II-specific"/>
    <property type="evidence" value="ECO:0007669"/>
    <property type="project" value="InterPro"/>
</dbReference>
<dbReference type="OrthoDB" id="5401558at2759"/>
<dbReference type="InterPro" id="IPR001138">
    <property type="entry name" value="Zn2Cys6_DnaBD"/>
</dbReference>
<dbReference type="InterPro" id="IPR036864">
    <property type="entry name" value="Zn2-C6_fun-type_DNA-bd_sf"/>
</dbReference>
<dbReference type="SUPFAM" id="SSF57701">
    <property type="entry name" value="Zn2/Cys6 DNA-binding domain"/>
    <property type="match status" value="1"/>
</dbReference>
<feature type="compositionally biased region" description="Polar residues" evidence="1">
    <location>
        <begin position="20"/>
        <end position="32"/>
    </location>
</feature>
<dbReference type="EMBL" id="CAHR02000027">
    <property type="protein sequence ID" value="CCG81133.1"/>
    <property type="molecule type" value="Genomic_DNA"/>
</dbReference>
<feature type="compositionally biased region" description="Polar residues" evidence="1">
    <location>
        <begin position="110"/>
        <end position="131"/>
    </location>
</feature>
<organism evidence="3 4">
    <name type="scientific">Taphrina deformans (strain PYCC 5710 / ATCC 11124 / CBS 356.35 / IMI 108563 / JCM 9778 / NBRC 8474)</name>
    <name type="common">Peach leaf curl fungus</name>
    <name type="synonym">Lalaria deformans</name>
    <dbReference type="NCBI Taxonomy" id="1097556"/>
    <lineage>
        <taxon>Eukaryota</taxon>
        <taxon>Fungi</taxon>
        <taxon>Dikarya</taxon>
        <taxon>Ascomycota</taxon>
        <taxon>Taphrinomycotina</taxon>
        <taxon>Taphrinomycetes</taxon>
        <taxon>Taphrinales</taxon>
        <taxon>Taphrinaceae</taxon>
        <taxon>Taphrina</taxon>
    </lineage>
</organism>
<feature type="region of interest" description="Disordered" evidence="1">
    <location>
        <begin position="347"/>
        <end position="502"/>
    </location>
</feature>
<feature type="compositionally biased region" description="Polar residues" evidence="1">
    <location>
        <begin position="468"/>
        <end position="477"/>
    </location>
</feature>
<feature type="compositionally biased region" description="Low complexity" evidence="1">
    <location>
        <begin position="353"/>
        <end position="410"/>
    </location>
</feature>
<evidence type="ECO:0000256" key="1">
    <source>
        <dbReference type="SAM" id="MobiDB-lite"/>
    </source>
</evidence>
<feature type="domain" description="Zn(2)-C6 fungal-type" evidence="2">
    <location>
        <begin position="158"/>
        <end position="193"/>
    </location>
</feature>
<evidence type="ECO:0000313" key="3">
    <source>
        <dbReference type="EMBL" id="CCG81133.1"/>
    </source>
</evidence>
<proteinExistence type="predicted"/>
<dbReference type="STRING" id="1097556.R4X7L9"/>
<dbReference type="PROSITE" id="PS50048">
    <property type="entry name" value="ZN2_CY6_FUNGAL_2"/>
    <property type="match status" value="1"/>
</dbReference>
<feature type="region of interest" description="Disordered" evidence="1">
    <location>
        <begin position="1"/>
        <end position="151"/>
    </location>
</feature>
<evidence type="ECO:0000313" key="4">
    <source>
        <dbReference type="Proteomes" id="UP000013776"/>
    </source>
</evidence>
<dbReference type="Pfam" id="PF00172">
    <property type="entry name" value="Zn_clus"/>
    <property type="match status" value="1"/>
</dbReference>
<evidence type="ECO:0000259" key="2">
    <source>
        <dbReference type="PROSITE" id="PS50048"/>
    </source>
</evidence>
<comment type="caution">
    <text evidence="3">The sequence shown here is derived from an EMBL/GenBank/DDBJ whole genome shotgun (WGS) entry which is preliminary data.</text>
</comment>
<dbReference type="PANTHER" id="PTHR47783:SF1">
    <property type="entry name" value="ZN(II)2CYS6 TRANSCRIPTION FACTOR (EUROFUNG)"/>
    <property type="match status" value="1"/>
</dbReference>
<dbReference type="PROSITE" id="PS00463">
    <property type="entry name" value="ZN2_CY6_FUNGAL_1"/>
    <property type="match status" value="1"/>
</dbReference>
<accession>R4X7L9</accession>
<feature type="compositionally biased region" description="Polar residues" evidence="1">
    <location>
        <begin position="490"/>
        <end position="502"/>
    </location>
</feature>
<dbReference type="Proteomes" id="UP000013776">
    <property type="component" value="Unassembled WGS sequence"/>
</dbReference>
<name>R4X7L9_TAPDE</name>
<dbReference type="eggNOG" id="ENOG502S6QC">
    <property type="taxonomic scope" value="Eukaryota"/>
</dbReference>
<dbReference type="PANTHER" id="PTHR47783">
    <property type="entry name" value="ZN(II)2CYS6 TRANSCRIPTION FACTOR (EUROFUNG)-RELATED"/>
    <property type="match status" value="1"/>
</dbReference>
<dbReference type="GO" id="GO:0008270">
    <property type="term" value="F:zinc ion binding"/>
    <property type="evidence" value="ECO:0007669"/>
    <property type="project" value="InterPro"/>
</dbReference>
<gene>
    <name evidence="3" type="ORF">TAPDE_000839</name>
</gene>
<dbReference type="Gene3D" id="4.10.240.10">
    <property type="entry name" value="Zn(2)-C6 fungal-type DNA-binding domain"/>
    <property type="match status" value="1"/>
</dbReference>
<keyword evidence="4" id="KW-1185">Reference proteome</keyword>
<dbReference type="SMART" id="SM00066">
    <property type="entry name" value="GAL4"/>
    <property type="match status" value="1"/>
</dbReference>
<dbReference type="CDD" id="cd00067">
    <property type="entry name" value="GAL4"/>
    <property type="match status" value="1"/>
</dbReference>
<dbReference type="VEuPathDB" id="FungiDB:TAPDE_000839"/>
<protein>
    <submittedName>
        <fullName evidence="3">C6 zinc finger domain protein</fullName>
    </submittedName>
</protein>